<gene>
    <name evidence="1" type="ORF">SAMN02583745_01862</name>
</gene>
<dbReference type="EMBL" id="FOHV01000014">
    <property type="protein sequence ID" value="SET27628.1"/>
    <property type="molecule type" value="Genomic_DNA"/>
</dbReference>
<evidence type="ECO:0000313" key="2">
    <source>
        <dbReference type="Proteomes" id="UP000242642"/>
    </source>
</evidence>
<dbReference type="STRING" id="1123402.SAMN02583745_01862"/>
<name>A0A1I0D7Y0_9GAMM</name>
<evidence type="ECO:0000313" key="1">
    <source>
        <dbReference type="EMBL" id="SET27628.1"/>
    </source>
</evidence>
<dbReference type="Proteomes" id="UP000242642">
    <property type="component" value="Unassembled WGS sequence"/>
</dbReference>
<sequence>MSYGLQIKLDDGRDIVSQLSPNFVLHYGWADKYKDAKWEYYEEGLIKLICQIEIQRGLSLKACFVDEPPKTGSYIDISGSSVLVVCGRWDKFMIYLE</sequence>
<reference evidence="2" key="1">
    <citation type="submission" date="2016-10" db="EMBL/GenBank/DDBJ databases">
        <authorList>
            <person name="Varghese N."/>
            <person name="Submissions S."/>
        </authorList>
    </citation>
    <scope>NUCLEOTIDE SEQUENCE [LARGE SCALE GENOMIC DNA]</scope>
    <source>
        <strain evidence="2">DSM 18579</strain>
    </source>
</reference>
<organism evidence="1 2">
    <name type="scientific">Thorsellia anophelis DSM 18579</name>
    <dbReference type="NCBI Taxonomy" id="1123402"/>
    <lineage>
        <taxon>Bacteria</taxon>
        <taxon>Pseudomonadati</taxon>
        <taxon>Pseudomonadota</taxon>
        <taxon>Gammaproteobacteria</taxon>
        <taxon>Enterobacterales</taxon>
        <taxon>Thorselliaceae</taxon>
        <taxon>Thorsellia</taxon>
    </lineage>
</organism>
<protein>
    <submittedName>
        <fullName evidence="1">Uncharacterized protein</fullName>
    </submittedName>
</protein>
<keyword evidence="2" id="KW-1185">Reference proteome</keyword>
<accession>A0A1I0D7Y0</accession>
<proteinExistence type="predicted"/>
<dbReference type="RefSeq" id="WP_093320095.1">
    <property type="nucleotide sequence ID" value="NZ_FOHV01000014.1"/>
</dbReference>
<dbReference type="AlphaFoldDB" id="A0A1I0D7Y0"/>